<dbReference type="Proteomes" id="UP001162030">
    <property type="component" value="Chromosome"/>
</dbReference>
<dbReference type="EMBL" id="OX458333">
    <property type="protein sequence ID" value="CAI8928005.1"/>
    <property type="molecule type" value="Genomic_DNA"/>
</dbReference>
<reference evidence="1 2" key="1">
    <citation type="submission" date="2023-03" db="EMBL/GenBank/DDBJ databases">
        <authorList>
            <person name="Pearce D."/>
        </authorList>
    </citation>
    <scope>NUCLEOTIDE SEQUENCE [LARGE SCALE GENOMIC DNA]</scope>
    <source>
        <strain evidence="1">Msz</strain>
    </source>
</reference>
<keyword evidence="2" id="KW-1185">Reference proteome</keyword>
<accession>A0ABM9I6U7</accession>
<gene>
    <name evidence="1" type="ORF">MSZNOR_3977</name>
</gene>
<evidence type="ECO:0000313" key="1">
    <source>
        <dbReference type="EMBL" id="CAI8928005.1"/>
    </source>
</evidence>
<evidence type="ECO:0000313" key="2">
    <source>
        <dbReference type="Proteomes" id="UP001162030"/>
    </source>
</evidence>
<proteinExistence type="predicted"/>
<organism evidence="1 2">
    <name type="scientific">Methylocaldum szegediense</name>
    <dbReference type="NCBI Taxonomy" id="73780"/>
    <lineage>
        <taxon>Bacteria</taxon>
        <taxon>Pseudomonadati</taxon>
        <taxon>Pseudomonadota</taxon>
        <taxon>Gammaproteobacteria</taxon>
        <taxon>Methylococcales</taxon>
        <taxon>Methylococcaceae</taxon>
        <taxon>Methylocaldum</taxon>
    </lineage>
</organism>
<protein>
    <recommendedName>
        <fullName evidence="3">Galactosyldiacylglycerol synthase</fullName>
    </recommendedName>
</protein>
<name>A0ABM9I6U7_9GAMM</name>
<dbReference type="RefSeq" id="WP_026609459.1">
    <property type="nucleotide sequence ID" value="NZ_OX458333.1"/>
</dbReference>
<evidence type="ECO:0008006" key="3">
    <source>
        <dbReference type="Google" id="ProtNLM"/>
    </source>
</evidence>
<sequence length="78" mass="8840">MVTLHDKETGAFVGEIGDQQLQQLIDALEEESATDRDYFISRAELEFLEEQGVDRGLIGLLRTALGNREGMEIVWRES</sequence>